<keyword evidence="3" id="KW-1185">Reference proteome</keyword>
<feature type="chain" id="PRO_5037114221" evidence="1">
    <location>
        <begin position="33"/>
        <end position="250"/>
    </location>
</feature>
<dbReference type="SUPFAM" id="SSF52266">
    <property type="entry name" value="SGNH hydrolase"/>
    <property type="match status" value="1"/>
</dbReference>
<proteinExistence type="predicted"/>
<protein>
    <submittedName>
        <fullName evidence="2">SGNH/GDSL hydrolase family protein</fullName>
    </submittedName>
</protein>
<dbReference type="Gene3D" id="3.40.50.1110">
    <property type="entry name" value="SGNH hydrolase"/>
    <property type="match status" value="1"/>
</dbReference>
<dbReference type="Proteomes" id="UP000604083">
    <property type="component" value="Unassembled WGS sequence"/>
</dbReference>
<dbReference type="CDD" id="cd00229">
    <property type="entry name" value="SGNH_hydrolase"/>
    <property type="match status" value="1"/>
</dbReference>
<dbReference type="InterPro" id="IPR020084">
    <property type="entry name" value="NUDIX_hydrolase_CS"/>
</dbReference>
<dbReference type="InterPro" id="IPR051532">
    <property type="entry name" value="Ester_Hydrolysis_Enzymes"/>
</dbReference>
<comment type="caution">
    <text evidence="2">The sequence shown here is derived from an EMBL/GenBank/DDBJ whole genome shotgun (WGS) entry which is preliminary data.</text>
</comment>
<dbReference type="EMBL" id="JAENIO010000016">
    <property type="protein sequence ID" value="MBK1834004.1"/>
    <property type="molecule type" value="Genomic_DNA"/>
</dbReference>
<gene>
    <name evidence="2" type="ORF">JIN78_08025</name>
</gene>
<dbReference type="PANTHER" id="PTHR30383">
    <property type="entry name" value="THIOESTERASE 1/PROTEASE 1/LYSOPHOSPHOLIPASE L1"/>
    <property type="match status" value="1"/>
</dbReference>
<sequence length="250" mass="27917">MNHVFRPSHRLRQGRQALALLLSLAFVLPLPAQDEPTPAAREALPPVLLIGDSISLGYTPFVQELMAKEAAVRHHPGNAQHTGTGLRKLDDWLGDTDWAVIHFNWGLWDLCYRHPESKEQGRRDKESGTLTTPLDRYRENLSQLVERLKDTGATLIWAETTYVPPGEAGRKLGDELRYNAVAREVMEEKGIAINELNALTRSFTPDLFAGPGDVHYTPAGSRKLARQVTKAIREGLAERTPKESAQEATR</sequence>
<dbReference type="InterPro" id="IPR036514">
    <property type="entry name" value="SGNH_hydro_sf"/>
</dbReference>
<keyword evidence="2" id="KW-0378">Hydrolase</keyword>
<name>A0A934VKU1_9BACT</name>
<dbReference type="PROSITE" id="PS00893">
    <property type="entry name" value="NUDIX_BOX"/>
    <property type="match status" value="1"/>
</dbReference>
<dbReference type="RefSeq" id="WP_200391439.1">
    <property type="nucleotide sequence ID" value="NZ_JAENIO010000016.1"/>
</dbReference>
<evidence type="ECO:0000256" key="1">
    <source>
        <dbReference type="SAM" id="SignalP"/>
    </source>
</evidence>
<organism evidence="2 3">
    <name type="scientific">Roseibacillus ishigakijimensis</name>
    <dbReference type="NCBI Taxonomy" id="454146"/>
    <lineage>
        <taxon>Bacteria</taxon>
        <taxon>Pseudomonadati</taxon>
        <taxon>Verrucomicrobiota</taxon>
        <taxon>Verrucomicrobiia</taxon>
        <taxon>Verrucomicrobiales</taxon>
        <taxon>Verrucomicrobiaceae</taxon>
        <taxon>Roseibacillus</taxon>
    </lineage>
</organism>
<evidence type="ECO:0000313" key="2">
    <source>
        <dbReference type="EMBL" id="MBK1834004.1"/>
    </source>
</evidence>
<reference evidence="2" key="1">
    <citation type="submission" date="2021-01" db="EMBL/GenBank/DDBJ databases">
        <title>Modified the classification status of verrucomicrobia.</title>
        <authorList>
            <person name="Feng X."/>
        </authorList>
    </citation>
    <scope>NUCLEOTIDE SEQUENCE</scope>
    <source>
        <strain evidence="2">KCTC 12986</strain>
    </source>
</reference>
<dbReference type="PANTHER" id="PTHR30383:SF26">
    <property type="entry name" value="SGNH HYDROLASE-TYPE ESTERASE DOMAIN-CONTAINING PROTEIN"/>
    <property type="match status" value="1"/>
</dbReference>
<evidence type="ECO:0000313" key="3">
    <source>
        <dbReference type="Proteomes" id="UP000604083"/>
    </source>
</evidence>
<dbReference type="AlphaFoldDB" id="A0A934VKU1"/>
<keyword evidence="1" id="KW-0732">Signal</keyword>
<accession>A0A934VKU1</accession>
<feature type="signal peptide" evidence="1">
    <location>
        <begin position="1"/>
        <end position="32"/>
    </location>
</feature>
<dbReference type="GO" id="GO:0004622">
    <property type="term" value="F:phosphatidylcholine lysophospholipase activity"/>
    <property type="evidence" value="ECO:0007669"/>
    <property type="project" value="TreeGrafter"/>
</dbReference>